<dbReference type="PANTHER" id="PTHR10796:SF60">
    <property type="entry name" value="PATCHED DOMAIN-CONTAINING PROTEIN 3"/>
    <property type="match status" value="1"/>
</dbReference>
<keyword evidence="3 7" id="KW-0812">Transmembrane</keyword>
<dbReference type="SUPFAM" id="SSF82866">
    <property type="entry name" value="Multidrug efflux transporter AcrB transmembrane domain"/>
    <property type="match status" value="1"/>
</dbReference>
<reference evidence="9" key="3">
    <citation type="submission" date="2025-09" db="UniProtKB">
        <authorList>
            <consortium name="Ensembl"/>
        </authorList>
    </citation>
    <scope>IDENTIFICATION</scope>
</reference>
<name>A0A803SR57_ANOCA</name>
<feature type="transmembrane region" description="Helical" evidence="7">
    <location>
        <begin position="413"/>
        <end position="431"/>
    </location>
</feature>
<evidence type="ECO:0000259" key="8">
    <source>
        <dbReference type="PROSITE" id="PS50156"/>
    </source>
</evidence>
<dbReference type="Ensembl" id="ENSACAT00000047241.1">
    <property type="protein sequence ID" value="ENSACAP00000025447.1"/>
    <property type="gene ID" value="ENSACAG00000043296.1"/>
</dbReference>
<comment type="similarity">
    <text evidence="2">Belongs to the patched family.</text>
</comment>
<keyword evidence="4 7" id="KW-1133">Transmembrane helix</keyword>
<sequence>MLENEAREVYISVEGPGWEKELLSVEGQWLKRAFSPALVECRGLELPGRGRDGEENPAVEGPTACLPALPWRGAEGAMTGQRCHTDCVEQPLSRAMRALGACVGSHPWPFFLVPMALAASLGAGFMRLKVLEANDIEEQFTPIGGPAKSERSLVRMHFPTDDSERFSARRLTTEGSFAVLIAVGNDSILTREAFAELLALDKAVRALRSETGLFFEEVCAKIGPAGPCNSPNPLLSAMQGDPARIEALLPSLTFPLFMGRVPLGFFLGGVTLDAGVPPARPVRAAKALRLLYFLQEDHAGPKEESQRWIHTFLQRAPQLLRSLNLTSSVAYFTSVSRQEEFEKISKDVIPFVSITYFLTIFFAIISCSRLDCVRTKVWVAAFGVVSVGLSVLSSFGLLMFCGVPFVITAANSPFLILGVGVDDMFILVSCWQHTKVKSSIKDRMADTYEEAAVSVTITTVTDVLAFYIGIGSSFQSVHPHDLVTHQPTNKVCFPLYLPCCIHLTQAWASFGPPGVLDLASHNS</sequence>
<accession>A0A803SR57</accession>
<feature type="domain" description="SSD" evidence="8">
    <location>
        <begin position="348"/>
        <end position="478"/>
    </location>
</feature>
<dbReference type="PROSITE" id="PS50156">
    <property type="entry name" value="SSD"/>
    <property type="match status" value="1"/>
</dbReference>
<feature type="transmembrane region" description="Helical" evidence="7">
    <location>
        <begin position="348"/>
        <end position="365"/>
    </location>
</feature>
<keyword evidence="10" id="KW-1185">Reference proteome</keyword>
<dbReference type="InterPro" id="IPR051697">
    <property type="entry name" value="Patched_domain-protein"/>
</dbReference>
<evidence type="ECO:0000256" key="6">
    <source>
        <dbReference type="ARBA" id="ARBA00023180"/>
    </source>
</evidence>
<reference evidence="9 10" key="1">
    <citation type="submission" date="2009-12" db="EMBL/GenBank/DDBJ databases">
        <title>The Genome Sequence of Anolis carolinensis (Green Anole Lizard).</title>
        <authorList>
            <consortium name="The Genome Sequencing Platform"/>
            <person name="Di Palma F."/>
            <person name="Alfoldi J."/>
            <person name="Heiman D."/>
            <person name="Young S."/>
            <person name="Grabherr M."/>
            <person name="Johnson J."/>
            <person name="Lander E.S."/>
            <person name="Lindblad-Toh K."/>
        </authorList>
    </citation>
    <scope>NUCLEOTIDE SEQUENCE [LARGE SCALE GENOMIC DNA]</scope>
    <source>
        <strain evidence="9 10">JBL SC #1</strain>
    </source>
</reference>
<dbReference type="AlphaFoldDB" id="A0A803SR57"/>
<evidence type="ECO:0000256" key="5">
    <source>
        <dbReference type="ARBA" id="ARBA00023136"/>
    </source>
</evidence>
<evidence type="ECO:0000256" key="3">
    <source>
        <dbReference type="ARBA" id="ARBA00022692"/>
    </source>
</evidence>
<evidence type="ECO:0000256" key="7">
    <source>
        <dbReference type="SAM" id="Phobius"/>
    </source>
</evidence>
<dbReference type="Gene3D" id="1.20.1640.10">
    <property type="entry name" value="Multidrug efflux transporter AcrB transmembrane domain"/>
    <property type="match status" value="1"/>
</dbReference>
<dbReference type="Proteomes" id="UP000001646">
    <property type="component" value="Chromosome 6"/>
</dbReference>
<dbReference type="InParanoid" id="A0A803SR57"/>
<keyword evidence="6" id="KW-0325">Glycoprotein</keyword>
<evidence type="ECO:0000256" key="4">
    <source>
        <dbReference type="ARBA" id="ARBA00022989"/>
    </source>
</evidence>
<dbReference type="InterPro" id="IPR000731">
    <property type="entry name" value="SSD"/>
</dbReference>
<organism evidence="9 10">
    <name type="scientific">Anolis carolinensis</name>
    <name type="common">Green anole</name>
    <name type="synonym">American chameleon</name>
    <dbReference type="NCBI Taxonomy" id="28377"/>
    <lineage>
        <taxon>Eukaryota</taxon>
        <taxon>Metazoa</taxon>
        <taxon>Chordata</taxon>
        <taxon>Craniata</taxon>
        <taxon>Vertebrata</taxon>
        <taxon>Euteleostomi</taxon>
        <taxon>Lepidosauria</taxon>
        <taxon>Squamata</taxon>
        <taxon>Bifurcata</taxon>
        <taxon>Unidentata</taxon>
        <taxon>Episquamata</taxon>
        <taxon>Toxicofera</taxon>
        <taxon>Iguania</taxon>
        <taxon>Dactyloidae</taxon>
        <taxon>Anolis</taxon>
    </lineage>
</organism>
<feature type="transmembrane region" description="Helical" evidence="7">
    <location>
        <begin position="377"/>
        <end position="407"/>
    </location>
</feature>
<feature type="transmembrane region" description="Helical" evidence="7">
    <location>
        <begin position="451"/>
        <end position="470"/>
    </location>
</feature>
<dbReference type="InterPro" id="IPR003392">
    <property type="entry name" value="PTHD_SSD"/>
</dbReference>
<evidence type="ECO:0000256" key="2">
    <source>
        <dbReference type="ARBA" id="ARBA00005585"/>
    </source>
</evidence>
<dbReference type="PANTHER" id="PTHR10796">
    <property type="entry name" value="PATCHED-RELATED"/>
    <property type="match status" value="1"/>
</dbReference>
<comment type="subcellular location">
    <subcellularLocation>
        <location evidence="1">Membrane</location>
        <topology evidence="1">Multi-pass membrane protein</topology>
    </subcellularLocation>
</comment>
<keyword evidence="5 7" id="KW-0472">Membrane</keyword>
<proteinExistence type="inferred from homology"/>
<dbReference type="Pfam" id="PF02460">
    <property type="entry name" value="Patched"/>
    <property type="match status" value="1"/>
</dbReference>
<evidence type="ECO:0000313" key="10">
    <source>
        <dbReference type="Proteomes" id="UP000001646"/>
    </source>
</evidence>
<dbReference type="GO" id="GO:0016020">
    <property type="term" value="C:membrane"/>
    <property type="evidence" value="ECO:0000318"/>
    <property type="project" value="GO_Central"/>
</dbReference>
<evidence type="ECO:0000313" key="9">
    <source>
        <dbReference type="Ensembl" id="ENSACAP00000025447.1"/>
    </source>
</evidence>
<dbReference type="GeneTree" id="ENSGT00940000158727"/>
<reference evidence="9" key="2">
    <citation type="submission" date="2025-08" db="UniProtKB">
        <authorList>
            <consortium name="Ensembl"/>
        </authorList>
    </citation>
    <scope>IDENTIFICATION</scope>
</reference>
<evidence type="ECO:0000256" key="1">
    <source>
        <dbReference type="ARBA" id="ARBA00004141"/>
    </source>
</evidence>
<protein>
    <recommendedName>
        <fullName evidence="8">SSD domain-containing protein</fullName>
    </recommendedName>
</protein>